<gene>
    <name evidence="1" type="ORF">OESDEN_04716</name>
</gene>
<name>A0A0B1TDI4_OESDE</name>
<protein>
    <recommendedName>
        <fullName evidence="3">Integrase catalytic domain-containing protein</fullName>
    </recommendedName>
</protein>
<dbReference type="PANTHER" id="PTHR47331">
    <property type="entry name" value="PHD-TYPE DOMAIN-CONTAINING PROTEIN"/>
    <property type="match status" value="1"/>
</dbReference>
<sequence length="109" mass="12566">MPNLPKESVTRSRAFEKIGMDYLGPLRHNGQFQKPTKFWICLFTCIATRAVYLELVHSNSTQESILAFRRFTTRRETPDYMLSDNSTTFCSASNTLESSIYARSSDDRL</sequence>
<evidence type="ECO:0008006" key="3">
    <source>
        <dbReference type="Google" id="ProtNLM"/>
    </source>
</evidence>
<accession>A0A0B1TDI4</accession>
<reference evidence="1 2" key="1">
    <citation type="submission" date="2014-03" db="EMBL/GenBank/DDBJ databases">
        <title>Draft genome of the hookworm Oesophagostomum dentatum.</title>
        <authorList>
            <person name="Mitreva M."/>
        </authorList>
    </citation>
    <scope>NUCLEOTIDE SEQUENCE [LARGE SCALE GENOMIC DNA]</scope>
    <source>
        <strain evidence="1 2">OD-Hann</strain>
    </source>
</reference>
<dbReference type="InterPro" id="IPR036397">
    <property type="entry name" value="RNaseH_sf"/>
</dbReference>
<dbReference type="SUPFAM" id="SSF53098">
    <property type="entry name" value="Ribonuclease H-like"/>
    <property type="match status" value="1"/>
</dbReference>
<dbReference type="OrthoDB" id="8019190at2759"/>
<keyword evidence="2" id="KW-1185">Reference proteome</keyword>
<dbReference type="PANTHER" id="PTHR47331:SF2">
    <property type="match status" value="1"/>
</dbReference>
<dbReference type="Gene3D" id="3.30.420.10">
    <property type="entry name" value="Ribonuclease H-like superfamily/Ribonuclease H"/>
    <property type="match status" value="1"/>
</dbReference>
<evidence type="ECO:0000313" key="1">
    <source>
        <dbReference type="EMBL" id="KHJ95339.1"/>
    </source>
</evidence>
<organism evidence="1 2">
    <name type="scientific">Oesophagostomum dentatum</name>
    <name type="common">Nodular worm</name>
    <dbReference type="NCBI Taxonomy" id="61180"/>
    <lineage>
        <taxon>Eukaryota</taxon>
        <taxon>Metazoa</taxon>
        <taxon>Ecdysozoa</taxon>
        <taxon>Nematoda</taxon>
        <taxon>Chromadorea</taxon>
        <taxon>Rhabditida</taxon>
        <taxon>Rhabditina</taxon>
        <taxon>Rhabditomorpha</taxon>
        <taxon>Strongyloidea</taxon>
        <taxon>Strongylidae</taxon>
        <taxon>Oesophagostomum</taxon>
    </lineage>
</organism>
<dbReference type="AlphaFoldDB" id="A0A0B1TDI4"/>
<dbReference type="Proteomes" id="UP000053660">
    <property type="component" value="Unassembled WGS sequence"/>
</dbReference>
<dbReference type="GO" id="GO:0003676">
    <property type="term" value="F:nucleic acid binding"/>
    <property type="evidence" value="ECO:0007669"/>
    <property type="project" value="InterPro"/>
</dbReference>
<evidence type="ECO:0000313" key="2">
    <source>
        <dbReference type="Proteomes" id="UP000053660"/>
    </source>
</evidence>
<proteinExistence type="predicted"/>
<dbReference type="InterPro" id="IPR012337">
    <property type="entry name" value="RNaseH-like_sf"/>
</dbReference>
<dbReference type="EMBL" id="KN549999">
    <property type="protein sequence ID" value="KHJ95339.1"/>
    <property type="molecule type" value="Genomic_DNA"/>
</dbReference>